<dbReference type="Proteomes" id="UP000509510">
    <property type="component" value="Chromosome I"/>
</dbReference>
<evidence type="ECO:0000256" key="1">
    <source>
        <dbReference type="ARBA" id="ARBA00022729"/>
    </source>
</evidence>
<sequence length="248" mass="24516">MRFFALATGLFAALAAAASTPNAFIQPISGASFTAGKTSTLQWSPSTSGTVSLRLQWGALTTATEGIAIASSIDNSGTFSWSVPADIPEEADYFIRIASDADTSEVNYSARFTISGVTGVASTTDASSVIASATTSFSSAASTTTTLVTSTSPSTTFTSTTKTSTTSSSPTSTPASTSPTSLKTTATPSPTAASTTPASSSPAVSTTATTTSPSAAATTSVPNLNGGESVKVPGLLLGVVGLGAFVML</sequence>
<dbReference type="PANTHER" id="PTHR40633:SF5">
    <property type="entry name" value="ANCHORED PROTEIN, PUTATIVE (AFU_ORTHOLOGUE AFUA_8G04370)-RELATED"/>
    <property type="match status" value="1"/>
</dbReference>
<dbReference type="EMBL" id="CP055898">
    <property type="protein sequence ID" value="QKX54029.1"/>
    <property type="molecule type" value="Genomic_DNA"/>
</dbReference>
<dbReference type="InterPro" id="IPR052982">
    <property type="entry name" value="SRP1/TIP1-like"/>
</dbReference>
<reference evidence="6" key="1">
    <citation type="submission" date="2020-06" db="EMBL/GenBank/DDBJ databases">
        <title>A chromosome-scale genome assembly of Talaromyces rugulosus W13939.</title>
        <authorList>
            <person name="Wang B."/>
            <person name="Guo L."/>
            <person name="Ye K."/>
            <person name="Wang L."/>
        </authorList>
    </citation>
    <scope>NUCLEOTIDE SEQUENCE [LARGE SCALE GENOMIC DNA]</scope>
    <source>
        <strain evidence="6">W13939</strain>
    </source>
</reference>
<feature type="signal peptide" evidence="3">
    <location>
        <begin position="1"/>
        <end position="17"/>
    </location>
</feature>
<dbReference type="AlphaFoldDB" id="A0A7H8QJA0"/>
<feature type="chain" id="PRO_5028972547" description="Yeast cell wall synthesis Kre9/Knh1-like N-terminal domain-containing protein" evidence="3">
    <location>
        <begin position="18"/>
        <end position="248"/>
    </location>
</feature>
<protein>
    <recommendedName>
        <fullName evidence="4">Yeast cell wall synthesis Kre9/Knh1-like N-terminal domain-containing protein</fullName>
    </recommendedName>
</protein>
<evidence type="ECO:0000313" key="5">
    <source>
        <dbReference type="EMBL" id="QKX54029.1"/>
    </source>
</evidence>
<dbReference type="OrthoDB" id="2260257at2759"/>
<keyword evidence="1 3" id="KW-0732">Signal</keyword>
<accession>A0A7H8QJA0</accession>
<gene>
    <name evidence="5" type="ORF">TRUGW13939_01111</name>
</gene>
<dbReference type="PANTHER" id="PTHR40633">
    <property type="entry name" value="MATRIX PROTEIN, PUTATIVE (AFU_ORTHOLOGUE AFUA_8G05410)-RELATED"/>
    <property type="match status" value="1"/>
</dbReference>
<evidence type="ECO:0000256" key="3">
    <source>
        <dbReference type="SAM" id="SignalP"/>
    </source>
</evidence>
<dbReference type="Pfam" id="PF10342">
    <property type="entry name" value="Kre9_KNH"/>
    <property type="match status" value="1"/>
</dbReference>
<dbReference type="GeneID" id="55988624"/>
<evidence type="ECO:0000256" key="2">
    <source>
        <dbReference type="SAM" id="MobiDB-lite"/>
    </source>
</evidence>
<organism evidence="5 6">
    <name type="scientific">Talaromyces rugulosus</name>
    <name type="common">Penicillium rugulosum</name>
    <dbReference type="NCBI Taxonomy" id="121627"/>
    <lineage>
        <taxon>Eukaryota</taxon>
        <taxon>Fungi</taxon>
        <taxon>Dikarya</taxon>
        <taxon>Ascomycota</taxon>
        <taxon>Pezizomycotina</taxon>
        <taxon>Eurotiomycetes</taxon>
        <taxon>Eurotiomycetidae</taxon>
        <taxon>Eurotiales</taxon>
        <taxon>Trichocomaceae</taxon>
        <taxon>Talaromyces</taxon>
        <taxon>Talaromyces sect. Islandici</taxon>
    </lineage>
</organism>
<name>A0A7H8QJA0_TALRU</name>
<feature type="region of interest" description="Disordered" evidence="2">
    <location>
        <begin position="144"/>
        <end position="231"/>
    </location>
</feature>
<feature type="domain" description="Yeast cell wall synthesis Kre9/Knh1-like N-terminal" evidence="4">
    <location>
        <begin position="26"/>
        <end position="114"/>
    </location>
</feature>
<proteinExistence type="predicted"/>
<dbReference type="RefSeq" id="XP_035340208.1">
    <property type="nucleotide sequence ID" value="XM_035484315.1"/>
</dbReference>
<evidence type="ECO:0000313" key="6">
    <source>
        <dbReference type="Proteomes" id="UP000509510"/>
    </source>
</evidence>
<evidence type="ECO:0000259" key="4">
    <source>
        <dbReference type="Pfam" id="PF10342"/>
    </source>
</evidence>
<dbReference type="InterPro" id="IPR018466">
    <property type="entry name" value="Kre9/Knh1-like_N"/>
</dbReference>
<keyword evidence="6" id="KW-1185">Reference proteome</keyword>
<feature type="compositionally biased region" description="Low complexity" evidence="2">
    <location>
        <begin position="144"/>
        <end position="222"/>
    </location>
</feature>
<dbReference type="KEGG" id="trg:TRUGW13939_01111"/>